<accession>A0A3B6I379</accession>
<dbReference type="OrthoDB" id="64767at2759"/>
<dbReference type="STRING" id="4565.A0A3B6I379"/>
<dbReference type="AlphaFoldDB" id="A0A3B6I379"/>
<dbReference type="PANTHER" id="PTHR27001">
    <property type="entry name" value="OS01G0253100 PROTEIN"/>
    <property type="match status" value="1"/>
</dbReference>
<dbReference type="GO" id="GO:0007165">
    <property type="term" value="P:signal transduction"/>
    <property type="evidence" value="ECO:0000318"/>
    <property type="project" value="GO_Central"/>
</dbReference>
<dbReference type="PANTHER" id="PTHR27001:SF944">
    <property type="entry name" value="PROTEIN KINASE DOMAIN-CONTAINING PROTEIN"/>
    <property type="match status" value="1"/>
</dbReference>
<dbReference type="SUPFAM" id="SSF56112">
    <property type="entry name" value="Protein kinase-like (PK-like)"/>
    <property type="match status" value="1"/>
</dbReference>
<keyword evidence="5" id="KW-1185">Reference proteome</keyword>
<dbReference type="OMA" id="QAPYMEE"/>
<dbReference type="Gene3D" id="3.30.200.20">
    <property type="entry name" value="Phosphorylase Kinase, domain 1"/>
    <property type="match status" value="1"/>
</dbReference>
<evidence type="ECO:0000313" key="4">
    <source>
        <dbReference type="EnsemblPlants" id="TraesCS4A02G482500.1"/>
    </source>
</evidence>
<dbReference type="InterPro" id="IPR000719">
    <property type="entry name" value="Prot_kinase_dom"/>
</dbReference>
<dbReference type="GO" id="GO:0004672">
    <property type="term" value="F:protein kinase activity"/>
    <property type="evidence" value="ECO:0000318"/>
    <property type="project" value="GO_Central"/>
</dbReference>
<organism evidence="4">
    <name type="scientific">Triticum aestivum</name>
    <name type="common">Wheat</name>
    <dbReference type="NCBI Taxonomy" id="4565"/>
    <lineage>
        <taxon>Eukaryota</taxon>
        <taxon>Viridiplantae</taxon>
        <taxon>Streptophyta</taxon>
        <taxon>Embryophyta</taxon>
        <taxon>Tracheophyta</taxon>
        <taxon>Spermatophyta</taxon>
        <taxon>Magnoliopsida</taxon>
        <taxon>Liliopsida</taxon>
        <taxon>Poales</taxon>
        <taxon>Poaceae</taxon>
        <taxon>BOP clade</taxon>
        <taxon>Pooideae</taxon>
        <taxon>Triticodae</taxon>
        <taxon>Triticeae</taxon>
        <taxon>Triticinae</taxon>
        <taxon>Triticum</taxon>
    </lineage>
</organism>
<dbReference type="PROSITE" id="PS50011">
    <property type="entry name" value="PROTEIN_KINASE_DOM"/>
    <property type="match status" value="1"/>
</dbReference>
<dbReference type="SMR" id="A0A3B6I379"/>
<dbReference type="EnsemblPlants" id="TraesCS4A02G482500.1">
    <property type="protein sequence ID" value="TraesCS4A02G482500.1"/>
    <property type="gene ID" value="TraesCS4A02G482500"/>
</dbReference>
<dbReference type="Proteomes" id="UP000019116">
    <property type="component" value="Chromosome 4A"/>
</dbReference>
<evidence type="ECO:0000313" key="5">
    <source>
        <dbReference type="Proteomes" id="UP000019116"/>
    </source>
</evidence>
<sequence>MQLRRHPAKTLPIELNGEAIVDSLTENNKKRVWASRMVRDDELYIIQVQGIVGISLPTTLVVKKCQNVNLALQVDDNVKHRYISEMLLLASNSHDNIIKVVDIIQREDANAIMLVYEYPVNGSLQSWLHQQMNAVRPLGWPERRVIAIGVANGLCHLHHRCKKQIIHHNINSNNILLDQNFKPVIASFDAAQMNMAGLDQPLPIVGLPLGNFGYSAPEYGVAASELTEKVDIYSYGVLLVELVTGRMANVAGADGHLATWARNNFTKLMANQQEMFQSAVDRDIPDQARYMKEMATVFMLGVDCTAVDPQKRPSMRMALKRLRRGYGRGPFRGLLTCYLL</sequence>
<evidence type="ECO:0000256" key="1">
    <source>
        <dbReference type="ARBA" id="ARBA00022741"/>
    </source>
</evidence>
<reference evidence="4" key="1">
    <citation type="submission" date="2018-08" db="EMBL/GenBank/DDBJ databases">
        <authorList>
            <person name="Rossello M."/>
        </authorList>
    </citation>
    <scope>NUCLEOTIDE SEQUENCE [LARGE SCALE GENOMIC DNA]</scope>
    <source>
        <strain evidence="4">cv. Chinese Spring</strain>
    </source>
</reference>
<dbReference type="Pfam" id="PF00069">
    <property type="entry name" value="Pkinase"/>
    <property type="match status" value="1"/>
</dbReference>
<dbReference type="InterPro" id="IPR011009">
    <property type="entry name" value="Kinase-like_dom_sf"/>
</dbReference>
<keyword evidence="1" id="KW-0547">Nucleotide-binding</keyword>
<dbReference type="GO" id="GO:0005524">
    <property type="term" value="F:ATP binding"/>
    <property type="evidence" value="ECO:0007669"/>
    <property type="project" value="UniProtKB-KW"/>
</dbReference>
<name>A0A3B6I379_WHEAT</name>
<proteinExistence type="predicted"/>
<protein>
    <recommendedName>
        <fullName evidence="3">Protein kinase domain-containing protein</fullName>
    </recommendedName>
</protein>
<evidence type="ECO:0000259" key="3">
    <source>
        <dbReference type="PROSITE" id="PS50011"/>
    </source>
</evidence>
<reference evidence="4" key="2">
    <citation type="submission" date="2018-10" db="UniProtKB">
        <authorList>
            <consortium name="EnsemblPlants"/>
        </authorList>
    </citation>
    <scope>IDENTIFICATION</scope>
</reference>
<keyword evidence="2" id="KW-0067">ATP-binding</keyword>
<dbReference type="Gene3D" id="1.10.510.10">
    <property type="entry name" value="Transferase(Phosphotransferase) domain 1"/>
    <property type="match status" value="1"/>
</dbReference>
<dbReference type="GO" id="GO:0005886">
    <property type="term" value="C:plasma membrane"/>
    <property type="evidence" value="ECO:0000318"/>
    <property type="project" value="GO_Central"/>
</dbReference>
<dbReference type="Gramene" id="TraesCS4A03G1217400.1">
    <property type="protein sequence ID" value="TraesCS4A03G1217400.1.CDS"/>
    <property type="gene ID" value="TraesCS4A03G1217400"/>
</dbReference>
<feature type="domain" description="Protein kinase" evidence="3">
    <location>
        <begin position="18"/>
        <end position="332"/>
    </location>
</feature>
<evidence type="ECO:0000256" key="2">
    <source>
        <dbReference type="ARBA" id="ARBA00022840"/>
    </source>
</evidence>
<dbReference type="Gramene" id="TraesCS4A02G482500.1">
    <property type="protein sequence ID" value="TraesCS4A02G482500.1"/>
    <property type="gene ID" value="TraesCS4A02G482500"/>
</dbReference>